<reference evidence="1" key="2">
    <citation type="submission" date="2021-08" db="EMBL/GenBank/DDBJ databases">
        <authorList>
            <person name="Gostincar C."/>
            <person name="Sun X."/>
            <person name="Song Z."/>
            <person name="Gunde-Cimerman N."/>
        </authorList>
    </citation>
    <scope>NUCLEOTIDE SEQUENCE</scope>
    <source>
        <strain evidence="1">EXF-9911</strain>
    </source>
</reference>
<evidence type="ECO:0000313" key="1">
    <source>
        <dbReference type="EMBL" id="KAG9700846.1"/>
    </source>
</evidence>
<proteinExistence type="predicted"/>
<protein>
    <submittedName>
        <fullName evidence="1">Uncharacterized protein</fullName>
    </submittedName>
</protein>
<name>A0A9P8EVX9_AURME</name>
<organism evidence="1 2">
    <name type="scientific">Aureobasidium melanogenum</name>
    <name type="common">Aureobasidium pullulans var. melanogenum</name>
    <dbReference type="NCBI Taxonomy" id="46634"/>
    <lineage>
        <taxon>Eukaryota</taxon>
        <taxon>Fungi</taxon>
        <taxon>Dikarya</taxon>
        <taxon>Ascomycota</taxon>
        <taxon>Pezizomycotina</taxon>
        <taxon>Dothideomycetes</taxon>
        <taxon>Dothideomycetidae</taxon>
        <taxon>Dothideales</taxon>
        <taxon>Saccotheciaceae</taxon>
        <taxon>Aureobasidium</taxon>
    </lineage>
</organism>
<evidence type="ECO:0000313" key="2">
    <source>
        <dbReference type="Proteomes" id="UP000779574"/>
    </source>
</evidence>
<gene>
    <name evidence="1" type="ORF">KCU76_g433</name>
</gene>
<dbReference type="OrthoDB" id="5279008at2759"/>
<dbReference type="Proteomes" id="UP000779574">
    <property type="component" value="Unassembled WGS sequence"/>
</dbReference>
<reference evidence="1" key="1">
    <citation type="journal article" date="2021" name="J Fungi (Basel)">
        <title>Virulence traits and population genomics of the black yeast Aureobasidium melanogenum.</title>
        <authorList>
            <person name="Cernosa A."/>
            <person name="Sun X."/>
            <person name="Gostincar C."/>
            <person name="Fang C."/>
            <person name="Gunde-Cimerman N."/>
            <person name="Song Z."/>
        </authorList>
    </citation>
    <scope>NUCLEOTIDE SEQUENCE</scope>
    <source>
        <strain evidence="1">EXF-9911</strain>
    </source>
</reference>
<sequence>MAALVTTNLRSISVGQRPSLLLSVPTEIVEMVAAFADDAFPEKRPLSKLRLTCRQLRDQINPKFAQRYLSEPFIMMSRYGLEALDDIWRNPVFGPRVRKVRLRAYADMDGVVETLAKKNGYGLLEPDKMFTVHQKPEQRVKEAAEILVGENLPLRTSEKATILFRTAFKLLLEMSDTTRAPPNLLSMPNEILAKICAFAVDDHREIGYLNGKAWLTAARLTCKQLYTPATLEFGKMFLQDPLVMMTEYSLRALNDICAHPLFGPRVHAVRVDAHRLGDLDLREIYKEIKNAVLARNIEQMNVAENRLQERLDMYEEEYGLEDSGRAEDLLVKALRSIKRHNKPINIALMATTDEMPIGFLRRCGSGYAYQIKKTFRMLVSAVKSSQCRINKFFCCIPPDSDEPVNDNNPEIDMAEIATSSGIFADLACIEFDIHCYIPTFTAGLSGVLESADKISDLKLGTSFWCIDPRVYGAKESHDTTKALLSSVCSSRLHRVCFRALVLKPAFLKSFLMKHRHTLQKVVFDNVTMVGPWDEVLVYIRGNLNLQMLQLFESHHMAVSEFEDDDIEDKAAQYRSYDVVWRGPENVRVGLDKLLEEERKDVEEHGQEELSD</sequence>
<dbReference type="EMBL" id="JAHFXF010000008">
    <property type="protein sequence ID" value="KAG9700846.1"/>
    <property type="molecule type" value="Genomic_DNA"/>
</dbReference>
<accession>A0A9P8EVX9</accession>
<comment type="caution">
    <text evidence="1">The sequence shown here is derived from an EMBL/GenBank/DDBJ whole genome shotgun (WGS) entry which is preliminary data.</text>
</comment>
<feature type="non-terminal residue" evidence="1">
    <location>
        <position position="611"/>
    </location>
</feature>
<dbReference type="AlphaFoldDB" id="A0A9P8EVX9"/>